<evidence type="ECO:0000313" key="1">
    <source>
        <dbReference type="EMBL" id="KEQ91597.1"/>
    </source>
</evidence>
<dbReference type="HOGENOM" id="CLU_1360172_0_0_1"/>
<keyword evidence="2" id="KW-1185">Reference proteome</keyword>
<dbReference type="Proteomes" id="UP000030641">
    <property type="component" value="Unassembled WGS sequence"/>
</dbReference>
<reference evidence="1 2" key="1">
    <citation type="journal article" date="2014" name="BMC Genomics">
        <title>Genome sequencing of four Aureobasidium pullulans varieties: biotechnological potential, stress tolerance, and description of new species.</title>
        <authorList>
            <person name="Gostin Ar C."/>
            <person name="Ohm R.A."/>
            <person name="Kogej T."/>
            <person name="Sonjak S."/>
            <person name="Turk M."/>
            <person name="Zajc J."/>
            <person name="Zalar P."/>
            <person name="Grube M."/>
            <person name="Sun H."/>
            <person name="Han J."/>
            <person name="Sharma A."/>
            <person name="Chiniquy J."/>
            <person name="Ngan C.Y."/>
            <person name="Lipzen A."/>
            <person name="Barry K."/>
            <person name="Grigoriev I.V."/>
            <person name="Gunde-Cimerman N."/>
        </authorList>
    </citation>
    <scope>NUCLEOTIDE SEQUENCE [LARGE SCALE GENOMIC DNA]</scope>
    <source>
        <strain evidence="1 2">EXF-2481</strain>
    </source>
</reference>
<name>A0A074YBR7_AURSE</name>
<dbReference type="EMBL" id="KL584777">
    <property type="protein sequence ID" value="KEQ91597.1"/>
    <property type="molecule type" value="Genomic_DNA"/>
</dbReference>
<proteinExistence type="predicted"/>
<protein>
    <submittedName>
        <fullName evidence="1">Uncharacterized protein</fullName>
    </submittedName>
</protein>
<evidence type="ECO:0000313" key="2">
    <source>
        <dbReference type="Proteomes" id="UP000030641"/>
    </source>
</evidence>
<gene>
    <name evidence="1" type="ORF">AUEXF2481DRAFT_462636</name>
</gene>
<dbReference type="InParanoid" id="A0A074YBR7"/>
<dbReference type="AlphaFoldDB" id="A0A074YBR7"/>
<sequence length="201" mass="22967">MQSPSAPASVSLLSSFTHTRFFLSLVHLLHRSIEESPTTMTACSRVFDLPELLHLIISDLTHEAHSLCQILRINGAFFLCGIEYLWREVPVHNFQRISSSRRQLYANAIRDIHTTIKVGDHHEMFTGLSFPRLRGVDVVYAYSSNDKSRRPAEADANIEEHILVFLQPSIERFSFLGPPQSPIINLLRRIEMSYCCLISLM</sequence>
<dbReference type="RefSeq" id="XP_013340104.1">
    <property type="nucleotide sequence ID" value="XM_013484650.1"/>
</dbReference>
<dbReference type="GeneID" id="25368087"/>
<accession>A0A074YBR7</accession>
<organism evidence="1 2">
    <name type="scientific">Aureobasidium subglaciale (strain EXF-2481)</name>
    <name type="common">Aureobasidium pullulans var. subglaciale</name>
    <dbReference type="NCBI Taxonomy" id="1043005"/>
    <lineage>
        <taxon>Eukaryota</taxon>
        <taxon>Fungi</taxon>
        <taxon>Dikarya</taxon>
        <taxon>Ascomycota</taxon>
        <taxon>Pezizomycotina</taxon>
        <taxon>Dothideomycetes</taxon>
        <taxon>Dothideomycetidae</taxon>
        <taxon>Dothideales</taxon>
        <taxon>Saccotheciaceae</taxon>
        <taxon>Aureobasidium</taxon>
    </lineage>
</organism>